<dbReference type="GO" id="GO:0051075">
    <property type="term" value="F:S-adenosylmethionine:tRNA ribosyltransferase-isomerase activity"/>
    <property type="evidence" value="ECO:0007669"/>
    <property type="project" value="UniProtKB-EC"/>
</dbReference>
<evidence type="ECO:0000256" key="4">
    <source>
        <dbReference type="ARBA" id="ARBA00022785"/>
    </source>
</evidence>
<dbReference type="SUPFAM" id="SSF111337">
    <property type="entry name" value="QueA-like"/>
    <property type="match status" value="1"/>
</dbReference>
<dbReference type="InterPro" id="IPR042118">
    <property type="entry name" value="QueA_dom1"/>
</dbReference>
<dbReference type="PANTHER" id="PTHR30307">
    <property type="entry name" value="S-ADENOSYLMETHIONINE:TRNA RIBOSYLTRANSFERASE-ISOMERASE"/>
    <property type="match status" value="1"/>
</dbReference>
<dbReference type="RefSeq" id="WP_211428290.1">
    <property type="nucleotide sequence ID" value="NZ_CP072648.1"/>
</dbReference>
<dbReference type="InterPro" id="IPR003699">
    <property type="entry name" value="QueA"/>
</dbReference>
<evidence type="ECO:0000313" key="7">
    <source>
        <dbReference type="Proteomes" id="UP000676506"/>
    </source>
</evidence>
<dbReference type="Proteomes" id="UP000676506">
    <property type="component" value="Chromosome 1"/>
</dbReference>
<evidence type="ECO:0000256" key="3">
    <source>
        <dbReference type="ARBA" id="ARBA00022691"/>
    </source>
</evidence>
<dbReference type="NCBIfam" id="TIGR00113">
    <property type="entry name" value="queA"/>
    <property type="match status" value="1"/>
</dbReference>
<comment type="similarity">
    <text evidence="5">Belongs to the QueA family.</text>
</comment>
<dbReference type="Gene3D" id="3.40.1780.10">
    <property type="entry name" value="QueA-like"/>
    <property type="match status" value="2"/>
</dbReference>
<keyword evidence="4 5" id="KW-0671">Queuosine biosynthesis</keyword>
<sequence>MQLSDLDYVLPPECIAQQPCEPRDQARLLALDRKTGARRDCRVSDLPDLLRAGDVLVLNDTRVFPARLIGRREPTGGAVEVFLVRETAPKTWLALVKPGRRVRVGDRLTFGDGVLRGVVTGRMADGRRLITFTCDGDFFSTLDVIGRTPLPPYITRATEHPNDRERYQTVYAAARGSIAAPTAGLHFTPALLAILERQGVEIAKLTLHVGYGTFQPVRTENLAEHRVEPEVYVVPEATARQITLAKRSGRRVIAVGTTSTRTLETVARATDDGMAVVPGQGMTDLTIVPGFEFRVLDGLLTNFHLPKSSLLALVVAFGGYQPVMEAYRHAVAARYRFYSYGDAMLLL</sequence>
<keyword evidence="2 5" id="KW-0808">Transferase</keyword>
<comment type="pathway">
    <text evidence="5">tRNA modification; tRNA-queuosine biosynthesis.</text>
</comment>
<proteinExistence type="inferred from homology"/>
<accession>A0ABX8BBF3</accession>
<dbReference type="Pfam" id="PF02547">
    <property type="entry name" value="Queuosine_synth"/>
    <property type="match status" value="1"/>
</dbReference>
<keyword evidence="7" id="KW-1185">Reference proteome</keyword>
<keyword evidence="6" id="KW-0328">Glycosyltransferase</keyword>
<comment type="subcellular location">
    <subcellularLocation>
        <location evidence="5">Cytoplasm</location>
    </subcellularLocation>
</comment>
<reference evidence="6 7" key="1">
    <citation type="submission" date="2021-03" db="EMBL/GenBank/DDBJ databases">
        <title>Genomic and phenotypic characterization of Chloracidobacterium isolates provides evidence for multiple species.</title>
        <authorList>
            <person name="Saini M.K."/>
            <person name="Costas A.M.G."/>
            <person name="Tank M."/>
            <person name="Bryant D.A."/>
        </authorList>
    </citation>
    <scope>NUCLEOTIDE SEQUENCE [LARGE SCALE GENOMIC DNA]</scope>
    <source>
        <strain evidence="6 7">BV2-C</strain>
    </source>
</reference>
<dbReference type="HAMAP" id="MF_00113">
    <property type="entry name" value="QueA"/>
    <property type="match status" value="1"/>
</dbReference>
<dbReference type="EMBL" id="CP072648">
    <property type="protein sequence ID" value="QUW02400.1"/>
    <property type="molecule type" value="Genomic_DNA"/>
</dbReference>
<evidence type="ECO:0000256" key="5">
    <source>
        <dbReference type="HAMAP-Rule" id="MF_00113"/>
    </source>
</evidence>
<dbReference type="PANTHER" id="PTHR30307:SF0">
    <property type="entry name" value="S-ADENOSYLMETHIONINE:TRNA RIBOSYLTRANSFERASE-ISOMERASE"/>
    <property type="match status" value="1"/>
</dbReference>
<dbReference type="NCBIfam" id="NF001140">
    <property type="entry name" value="PRK00147.1"/>
    <property type="match status" value="1"/>
</dbReference>
<dbReference type="EC" id="2.4.99.17" evidence="5"/>
<evidence type="ECO:0000256" key="2">
    <source>
        <dbReference type="ARBA" id="ARBA00022679"/>
    </source>
</evidence>
<organism evidence="6 7">
    <name type="scientific">Chloracidobacterium validum</name>
    <dbReference type="NCBI Taxonomy" id="2821543"/>
    <lineage>
        <taxon>Bacteria</taxon>
        <taxon>Pseudomonadati</taxon>
        <taxon>Acidobacteriota</taxon>
        <taxon>Terriglobia</taxon>
        <taxon>Terriglobales</taxon>
        <taxon>Acidobacteriaceae</taxon>
        <taxon>Chloracidobacterium</taxon>
    </lineage>
</organism>
<keyword evidence="3 5" id="KW-0949">S-adenosyl-L-methionine</keyword>
<keyword evidence="1 5" id="KW-0963">Cytoplasm</keyword>
<dbReference type="InterPro" id="IPR036100">
    <property type="entry name" value="QueA_sf"/>
</dbReference>
<comment type="catalytic activity">
    <reaction evidence="5">
        <text>7-aminomethyl-7-carbaguanosine(34) in tRNA + S-adenosyl-L-methionine = epoxyqueuosine(34) in tRNA + adenine + L-methionine + 2 H(+)</text>
        <dbReference type="Rhea" id="RHEA:32155"/>
        <dbReference type="Rhea" id="RHEA-COMP:10342"/>
        <dbReference type="Rhea" id="RHEA-COMP:18582"/>
        <dbReference type="ChEBI" id="CHEBI:15378"/>
        <dbReference type="ChEBI" id="CHEBI:16708"/>
        <dbReference type="ChEBI" id="CHEBI:57844"/>
        <dbReference type="ChEBI" id="CHEBI:59789"/>
        <dbReference type="ChEBI" id="CHEBI:82833"/>
        <dbReference type="ChEBI" id="CHEBI:194443"/>
        <dbReference type="EC" id="2.4.99.17"/>
    </reaction>
</comment>
<evidence type="ECO:0000256" key="1">
    <source>
        <dbReference type="ARBA" id="ARBA00022490"/>
    </source>
</evidence>
<protein>
    <recommendedName>
        <fullName evidence="5">S-adenosylmethionine:tRNA ribosyltransferase-isomerase</fullName>
        <ecNumber evidence="5">2.4.99.17</ecNumber>
    </recommendedName>
    <alternativeName>
        <fullName evidence="5">Queuosine biosynthesis protein QueA</fullName>
    </alternativeName>
</protein>
<evidence type="ECO:0000313" key="6">
    <source>
        <dbReference type="EMBL" id="QUW02400.1"/>
    </source>
</evidence>
<dbReference type="Gene3D" id="2.40.10.240">
    <property type="entry name" value="QueA-like"/>
    <property type="match status" value="1"/>
</dbReference>
<name>A0ABX8BBF3_9BACT</name>
<gene>
    <name evidence="5 6" type="primary">queA</name>
    <name evidence="6" type="ORF">J8C06_08545</name>
</gene>
<dbReference type="InterPro" id="IPR042119">
    <property type="entry name" value="QueA_dom2"/>
</dbReference>
<comment type="subunit">
    <text evidence="5">Monomer.</text>
</comment>
<comment type="function">
    <text evidence="5">Transfers and isomerizes the ribose moiety from AdoMet to the 7-aminomethyl group of 7-deazaguanine (preQ1-tRNA) to give epoxyqueuosine (oQ-tRNA).</text>
</comment>